<proteinExistence type="predicted"/>
<organism evidence="2 3">
    <name type="scientific">Prorocentrum cordatum</name>
    <dbReference type="NCBI Taxonomy" id="2364126"/>
    <lineage>
        <taxon>Eukaryota</taxon>
        <taxon>Sar</taxon>
        <taxon>Alveolata</taxon>
        <taxon>Dinophyceae</taxon>
        <taxon>Prorocentrales</taxon>
        <taxon>Prorocentraceae</taxon>
        <taxon>Prorocentrum</taxon>
    </lineage>
</organism>
<gene>
    <name evidence="2" type="ORF">PCOR1329_LOCUS11695</name>
</gene>
<evidence type="ECO:0000256" key="1">
    <source>
        <dbReference type="SAM" id="MobiDB-lite"/>
    </source>
</evidence>
<feature type="compositionally biased region" description="Basic residues" evidence="1">
    <location>
        <begin position="122"/>
        <end position="134"/>
    </location>
</feature>
<protein>
    <submittedName>
        <fullName evidence="2">Uncharacterized protein</fullName>
    </submittedName>
</protein>
<comment type="caution">
    <text evidence="2">The sequence shown here is derived from an EMBL/GenBank/DDBJ whole genome shotgun (WGS) entry which is preliminary data.</text>
</comment>
<reference evidence="2" key="1">
    <citation type="submission" date="2023-10" db="EMBL/GenBank/DDBJ databases">
        <authorList>
            <person name="Chen Y."/>
            <person name="Shah S."/>
            <person name="Dougan E. K."/>
            <person name="Thang M."/>
            <person name="Chan C."/>
        </authorList>
    </citation>
    <scope>NUCLEOTIDE SEQUENCE [LARGE SCALE GENOMIC DNA]</scope>
</reference>
<name>A0ABN9QGD7_9DINO</name>
<feature type="compositionally biased region" description="Low complexity" evidence="1">
    <location>
        <begin position="112"/>
        <end position="121"/>
    </location>
</feature>
<dbReference type="Proteomes" id="UP001189429">
    <property type="component" value="Unassembled WGS sequence"/>
</dbReference>
<evidence type="ECO:0000313" key="3">
    <source>
        <dbReference type="Proteomes" id="UP001189429"/>
    </source>
</evidence>
<accession>A0ABN9QGD7</accession>
<sequence length="147" mass="14918">MRPLVATTGLEPQPEGRVLGRRGCAGGPSGGGARAHGSRRARGGLGAVQVGPLPCALPSCQKEAGPMARLLAVAVCVSALWALSSITAPSSAFVAPPAGQPQLRGAERAFHAEPAAQAARAARPRPRPRTRPTRATRCCSWAGPSSS</sequence>
<dbReference type="EMBL" id="CAUYUJ010003370">
    <property type="protein sequence ID" value="CAK0805060.1"/>
    <property type="molecule type" value="Genomic_DNA"/>
</dbReference>
<feature type="region of interest" description="Disordered" evidence="1">
    <location>
        <begin position="111"/>
        <end position="147"/>
    </location>
</feature>
<keyword evidence="3" id="KW-1185">Reference proteome</keyword>
<evidence type="ECO:0000313" key="2">
    <source>
        <dbReference type="EMBL" id="CAK0805060.1"/>
    </source>
</evidence>